<evidence type="ECO:0000313" key="2">
    <source>
        <dbReference type="Proteomes" id="UP000215027"/>
    </source>
</evidence>
<dbReference type="Proteomes" id="UP000215027">
    <property type="component" value="Chromosome II"/>
</dbReference>
<reference evidence="1" key="1">
    <citation type="submission" date="2016-01" db="EMBL/GenBank/DDBJ databases">
        <authorList>
            <person name="Mcilroy J.S."/>
            <person name="Karst M S."/>
            <person name="Albertsen M."/>
        </authorList>
    </citation>
    <scope>NUCLEOTIDE SEQUENCE</scope>
    <source>
        <strain evidence="1">Cfx-K</strain>
    </source>
</reference>
<gene>
    <name evidence="1" type="ORF">CFX0092_B0699</name>
</gene>
<dbReference type="OrthoDB" id="9953149at2"/>
<evidence type="ECO:0000313" key="1">
    <source>
        <dbReference type="EMBL" id="CUS06233.1"/>
    </source>
</evidence>
<dbReference type="EMBL" id="LN890656">
    <property type="protein sequence ID" value="CUS06233.1"/>
    <property type="molecule type" value="Genomic_DNA"/>
</dbReference>
<sequence length="240" mass="26157">MSGLYDNDAYAAAIFDVADDFLARRRVNGPRPRPLGPIRFKVVARAEGGRPRPLPRPAAMRMTATAGGYHAFFGRVTDAGSGYRLAPGGYRARLEGDFYRPAEVDFKVFAPLAGHGLDLPVPPDTAQSAIRVDLRPALNYPFPARTTRLYGAFFYRDDQGQRVTAADTLVEAFDRPGGPPLATATTDAAGSWLLIFPSLPAAGPLAIRLRFRLPQGGPVFDAPNERIVPFVENNFPPRDF</sequence>
<keyword evidence="2" id="KW-1185">Reference proteome</keyword>
<name>A0A161KBH0_9CHLR</name>
<organism evidence="1 2">
    <name type="scientific">Candidatus Promineifilum breve</name>
    <dbReference type="NCBI Taxonomy" id="1806508"/>
    <lineage>
        <taxon>Bacteria</taxon>
        <taxon>Bacillati</taxon>
        <taxon>Chloroflexota</taxon>
        <taxon>Ardenticatenia</taxon>
        <taxon>Candidatus Promineifilales</taxon>
        <taxon>Candidatus Promineifilaceae</taxon>
        <taxon>Candidatus Promineifilum</taxon>
    </lineage>
</organism>
<dbReference type="AlphaFoldDB" id="A0A161KBH0"/>
<protein>
    <submittedName>
        <fullName evidence="1">Uncharacterized protein</fullName>
    </submittedName>
</protein>
<accession>A0A161KBH0</accession>
<dbReference type="KEGG" id="pbf:CFX0092_B0699"/>
<proteinExistence type="predicted"/>
<dbReference type="RefSeq" id="WP_095045538.1">
    <property type="nucleotide sequence ID" value="NZ_LN890656.1"/>
</dbReference>